<gene>
    <name evidence="1" type="ORF">VCHENC02_5644A</name>
</gene>
<dbReference type="Proteomes" id="UP000008367">
    <property type="component" value="Unassembled WGS sequence"/>
</dbReference>
<evidence type="ECO:0000313" key="1">
    <source>
        <dbReference type="EMBL" id="EKM28462.1"/>
    </source>
</evidence>
<evidence type="ECO:0000313" key="2">
    <source>
        <dbReference type="Proteomes" id="UP000008367"/>
    </source>
</evidence>
<accession>A0A454CPZ0</accession>
<feature type="non-terminal residue" evidence="1">
    <location>
        <position position="8"/>
    </location>
</feature>
<name>A0A454CPZ0_VIBHA</name>
<proteinExistence type="predicted"/>
<dbReference type="EMBL" id="AJSR01002519">
    <property type="protein sequence ID" value="EKM28462.1"/>
    <property type="molecule type" value="Genomic_DNA"/>
</dbReference>
<sequence>MLSRTNRT</sequence>
<organism evidence="1 2">
    <name type="scientific">Vibrio harveyi</name>
    <name type="common">Beneckea harveyi</name>
    <dbReference type="NCBI Taxonomy" id="669"/>
    <lineage>
        <taxon>Bacteria</taxon>
        <taxon>Pseudomonadati</taxon>
        <taxon>Pseudomonadota</taxon>
        <taxon>Gammaproteobacteria</taxon>
        <taxon>Vibrionales</taxon>
        <taxon>Vibrionaceae</taxon>
        <taxon>Vibrio</taxon>
    </lineage>
</organism>
<protein>
    <submittedName>
        <fullName evidence="1">Pyridoxamine 5'-phosphate oxidase family protein</fullName>
    </submittedName>
</protein>
<comment type="caution">
    <text evidence="1">The sequence shown here is derived from an EMBL/GenBank/DDBJ whole genome shotgun (WGS) entry which is preliminary data.</text>
</comment>
<reference evidence="1 2" key="1">
    <citation type="submission" date="2012-10" db="EMBL/GenBank/DDBJ databases">
        <title>Genome sequence of Vibrio Cholerae HENC-02.</title>
        <authorList>
            <person name="Eppinger M."/>
            <person name="Hasan N.A."/>
            <person name="Sengamalay N."/>
            <person name="Hine E."/>
            <person name="Su Q."/>
            <person name="Daugherty S.C."/>
            <person name="Young S."/>
            <person name="Sadzewicz L."/>
            <person name="Tallon L."/>
            <person name="Cebula T.A."/>
            <person name="Ravel J."/>
            <person name="Colwell R.R."/>
        </authorList>
    </citation>
    <scope>NUCLEOTIDE SEQUENCE [LARGE SCALE GENOMIC DNA]</scope>
    <source>
        <strain evidence="1 2">HENC-02</strain>
    </source>
</reference>